<accession>A0A6M1T6Z0</accession>
<organism evidence="2 3">
    <name type="scientific">Fodinibius halophilus</name>
    <dbReference type="NCBI Taxonomy" id="1736908"/>
    <lineage>
        <taxon>Bacteria</taxon>
        <taxon>Pseudomonadati</taxon>
        <taxon>Balneolota</taxon>
        <taxon>Balneolia</taxon>
        <taxon>Balneolales</taxon>
        <taxon>Balneolaceae</taxon>
        <taxon>Fodinibius</taxon>
    </lineage>
</organism>
<evidence type="ECO:0000313" key="3">
    <source>
        <dbReference type="Proteomes" id="UP000479132"/>
    </source>
</evidence>
<gene>
    <name evidence="2" type="ORF">G3569_01255</name>
</gene>
<comment type="caution">
    <text evidence="2">The sequence shown here is derived from an EMBL/GenBank/DDBJ whole genome shotgun (WGS) entry which is preliminary data.</text>
</comment>
<dbReference type="RefSeq" id="WP_165265263.1">
    <property type="nucleotide sequence ID" value="NZ_JAALLS010000001.1"/>
</dbReference>
<keyword evidence="3" id="KW-1185">Reference proteome</keyword>
<name>A0A6M1T6Z0_9BACT</name>
<dbReference type="Proteomes" id="UP000479132">
    <property type="component" value="Unassembled WGS sequence"/>
</dbReference>
<protein>
    <submittedName>
        <fullName evidence="2">Uncharacterized protein</fullName>
    </submittedName>
</protein>
<dbReference type="AlphaFoldDB" id="A0A6M1T6Z0"/>
<proteinExistence type="predicted"/>
<sequence length="91" mass="10082">MDLYVKNIPNSLKDDEGNSKISFRFADNPISGDESTDLIMEVLQPIDESLSPTITVRSEAPSGSVDTGPKNQEETFQLNTDAFSPRTIEEF</sequence>
<evidence type="ECO:0000256" key="1">
    <source>
        <dbReference type="SAM" id="MobiDB-lite"/>
    </source>
</evidence>
<dbReference type="EMBL" id="JAALLS010000001">
    <property type="protein sequence ID" value="NGP86964.1"/>
    <property type="molecule type" value="Genomic_DNA"/>
</dbReference>
<evidence type="ECO:0000313" key="2">
    <source>
        <dbReference type="EMBL" id="NGP86964.1"/>
    </source>
</evidence>
<feature type="region of interest" description="Disordered" evidence="1">
    <location>
        <begin position="57"/>
        <end position="91"/>
    </location>
</feature>
<reference evidence="2 3" key="1">
    <citation type="submission" date="2020-02" db="EMBL/GenBank/DDBJ databases">
        <title>Aliifodinibius halophilus 2W32, complete genome.</title>
        <authorList>
            <person name="Li Y."/>
            <person name="Wu S."/>
        </authorList>
    </citation>
    <scope>NUCLEOTIDE SEQUENCE [LARGE SCALE GENOMIC DNA]</scope>
    <source>
        <strain evidence="2 3">2W32</strain>
    </source>
</reference>